<organism evidence="3 4">
    <name type="scientific">Oryctes borbonicus</name>
    <dbReference type="NCBI Taxonomy" id="1629725"/>
    <lineage>
        <taxon>Eukaryota</taxon>
        <taxon>Metazoa</taxon>
        <taxon>Ecdysozoa</taxon>
        <taxon>Arthropoda</taxon>
        <taxon>Hexapoda</taxon>
        <taxon>Insecta</taxon>
        <taxon>Pterygota</taxon>
        <taxon>Neoptera</taxon>
        <taxon>Endopterygota</taxon>
        <taxon>Coleoptera</taxon>
        <taxon>Polyphaga</taxon>
        <taxon>Scarabaeiformia</taxon>
        <taxon>Scarabaeidae</taxon>
        <taxon>Dynastinae</taxon>
        <taxon>Oryctes</taxon>
    </lineage>
</organism>
<evidence type="ECO:0000256" key="1">
    <source>
        <dbReference type="SAM" id="Phobius"/>
    </source>
</evidence>
<dbReference type="Pfam" id="PF06916">
    <property type="entry name" value="FAM210A-B_dom"/>
    <property type="match status" value="1"/>
</dbReference>
<keyword evidence="1" id="KW-0812">Transmembrane</keyword>
<dbReference type="InterPro" id="IPR045866">
    <property type="entry name" value="FAM210A/B-like"/>
</dbReference>
<evidence type="ECO:0000313" key="3">
    <source>
        <dbReference type="EMBL" id="KRT82588.1"/>
    </source>
</evidence>
<feature type="transmembrane region" description="Helical" evidence="1">
    <location>
        <begin position="101"/>
        <end position="124"/>
    </location>
</feature>
<dbReference type="GO" id="GO:0005739">
    <property type="term" value="C:mitochondrion"/>
    <property type="evidence" value="ECO:0007669"/>
    <property type="project" value="TreeGrafter"/>
</dbReference>
<name>A0A0T6B5G8_9SCAR</name>
<sequence>MLNCNRLVYWASKQVCSRQLQRNVTNSYARFTCINSNECHNVGPIFTKELSISLKSSRLTECSTSPSSMTIYRCYSDKGTEKPSAKTLSNSEKLKKAVKEYGSTVIVFHVGISLLSLGFFYALVSSGVDLTSVLQYMNLSNDRINNLTGNAGTFVIAYAIHKIFVPVRIGITLTATPFIVRHLRKIGWLKK</sequence>
<dbReference type="PANTHER" id="PTHR21377">
    <property type="entry name" value="PROTEIN FAM210B, MITOCHONDRIAL"/>
    <property type="match status" value="1"/>
</dbReference>
<protein>
    <recommendedName>
        <fullName evidence="2">DUF1279 domain-containing protein</fullName>
    </recommendedName>
</protein>
<dbReference type="PANTHER" id="PTHR21377:SF0">
    <property type="entry name" value="PROTEIN FAM210B, MITOCHONDRIAL"/>
    <property type="match status" value="1"/>
</dbReference>
<keyword evidence="1" id="KW-0472">Membrane</keyword>
<feature type="domain" description="DUF1279" evidence="2">
    <location>
        <begin position="92"/>
        <end position="178"/>
    </location>
</feature>
<evidence type="ECO:0000313" key="4">
    <source>
        <dbReference type="Proteomes" id="UP000051574"/>
    </source>
</evidence>
<feature type="transmembrane region" description="Helical" evidence="1">
    <location>
        <begin position="155"/>
        <end position="180"/>
    </location>
</feature>
<gene>
    <name evidence="3" type="ORF">AMK59_3745</name>
</gene>
<keyword evidence="4" id="KW-1185">Reference proteome</keyword>
<accession>A0A0T6B5G8</accession>
<dbReference type="InterPro" id="IPR009688">
    <property type="entry name" value="FAM210A/B-like_dom"/>
</dbReference>
<reference evidence="3 4" key="1">
    <citation type="submission" date="2015-09" db="EMBL/GenBank/DDBJ databases">
        <title>Draft genome of the scarab beetle Oryctes borbonicus.</title>
        <authorList>
            <person name="Meyer J.M."/>
            <person name="Markov G.V."/>
            <person name="Baskaran P."/>
            <person name="Herrmann M."/>
            <person name="Sommer R.J."/>
            <person name="Roedelsperger C."/>
        </authorList>
    </citation>
    <scope>NUCLEOTIDE SEQUENCE [LARGE SCALE GENOMIC DNA]</scope>
    <source>
        <strain evidence="3">OB123</strain>
        <tissue evidence="3">Whole animal</tissue>
    </source>
</reference>
<dbReference type="OrthoDB" id="426386at2759"/>
<keyword evidence="1" id="KW-1133">Transmembrane helix</keyword>
<evidence type="ECO:0000259" key="2">
    <source>
        <dbReference type="Pfam" id="PF06916"/>
    </source>
</evidence>
<dbReference type="AlphaFoldDB" id="A0A0T6B5G8"/>
<comment type="caution">
    <text evidence="3">The sequence shown here is derived from an EMBL/GenBank/DDBJ whole genome shotgun (WGS) entry which is preliminary data.</text>
</comment>
<dbReference type="Proteomes" id="UP000051574">
    <property type="component" value="Unassembled WGS sequence"/>
</dbReference>
<dbReference type="EMBL" id="LJIG01009684">
    <property type="protein sequence ID" value="KRT82588.1"/>
    <property type="molecule type" value="Genomic_DNA"/>
</dbReference>
<proteinExistence type="predicted"/>